<feature type="binding site" evidence="7">
    <location>
        <position position="88"/>
    </location>
    <ligand>
        <name>S-adenosyl-L-methionine</name>
        <dbReference type="ChEBI" id="CHEBI:59789"/>
    </ligand>
</feature>
<dbReference type="InterPro" id="IPR029063">
    <property type="entry name" value="SAM-dependent_MTases_sf"/>
</dbReference>
<keyword evidence="3 7" id="KW-0489">Methyltransferase</keyword>
<comment type="caution">
    <text evidence="8">The sequence shown here is derived from an EMBL/GenBank/DDBJ whole genome shotgun (WGS) entry which is preliminary data.</text>
</comment>
<dbReference type="EC" id="2.1.1.33" evidence="7"/>
<keyword evidence="4 7" id="KW-0808">Transferase</keyword>
<dbReference type="GO" id="GO:0043527">
    <property type="term" value="C:tRNA methyltransferase complex"/>
    <property type="evidence" value="ECO:0007669"/>
    <property type="project" value="TreeGrafter"/>
</dbReference>
<comment type="function">
    <text evidence="2 7">Catalyzes the formation of N(7)-methylguanine at position 46 (m7G46) in tRNA.</text>
</comment>
<evidence type="ECO:0000256" key="3">
    <source>
        <dbReference type="ARBA" id="ARBA00022603"/>
    </source>
</evidence>
<evidence type="ECO:0000256" key="4">
    <source>
        <dbReference type="ARBA" id="ARBA00022679"/>
    </source>
</evidence>
<feature type="binding site" evidence="7">
    <location>
        <position position="63"/>
    </location>
    <ligand>
        <name>S-adenosyl-L-methionine</name>
        <dbReference type="ChEBI" id="CHEBI:59789"/>
    </ligand>
</feature>
<feature type="region of interest" description="Interaction with RNA" evidence="7">
    <location>
        <begin position="144"/>
        <end position="149"/>
    </location>
</feature>
<dbReference type="Proteomes" id="UP000219329">
    <property type="component" value="Unassembled WGS sequence"/>
</dbReference>
<comment type="pathway">
    <text evidence="7">tRNA modification; N(7)-methylguanine-tRNA biosynthesis.</text>
</comment>
<feature type="binding site" evidence="7">
    <location>
        <begin position="210"/>
        <end position="213"/>
    </location>
    <ligand>
        <name>substrate</name>
    </ligand>
</feature>
<dbReference type="NCBIfam" id="TIGR00091">
    <property type="entry name" value="tRNA (guanosine(46)-N7)-methyltransferase TrmB"/>
    <property type="match status" value="1"/>
</dbReference>
<dbReference type="SUPFAM" id="SSF53335">
    <property type="entry name" value="S-adenosyl-L-methionine-dependent methyltransferases"/>
    <property type="match status" value="1"/>
</dbReference>
<dbReference type="PANTHER" id="PTHR23417:SF14">
    <property type="entry name" value="PENTACOTRIPEPTIDE-REPEAT REGION OF PRORP DOMAIN-CONTAINING PROTEIN"/>
    <property type="match status" value="1"/>
</dbReference>
<evidence type="ECO:0000313" key="8">
    <source>
        <dbReference type="EMBL" id="PDH34534.1"/>
    </source>
</evidence>
<dbReference type="EMBL" id="NTJZ01000003">
    <property type="protein sequence ID" value="PDH34534.1"/>
    <property type="molecule type" value="Genomic_DNA"/>
</dbReference>
<dbReference type="InterPro" id="IPR003358">
    <property type="entry name" value="tRNA_(Gua-N-7)_MeTrfase_Trmb"/>
</dbReference>
<comment type="similarity">
    <text evidence="7">Belongs to the class I-like SAM-binding methyltransferase superfamily. TrmB family.</text>
</comment>
<dbReference type="GO" id="GO:0008176">
    <property type="term" value="F:tRNA (guanine(46)-N7)-methyltransferase activity"/>
    <property type="evidence" value="ECO:0007669"/>
    <property type="project" value="UniProtKB-UniRule"/>
</dbReference>
<dbReference type="UniPathway" id="UPA00989"/>
<evidence type="ECO:0000256" key="6">
    <source>
        <dbReference type="ARBA" id="ARBA00022694"/>
    </source>
</evidence>
<gene>
    <name evidence="7" type="primary">trmB</name>
    <name evidence="8" type="ORF">CNF02_04020</name>
</gene>
<keyword evidence="5 7" id="KW-0949">S-adenosyl-L-methionine</keyword>
<feature type="binding site" evidence="7">
    <location>
        <position position="138"/>
    </location>
    <ligand>
        <name>S-adenosyl-L-methionine</name>
        <dbReference type="ChEBI" id="CHEBI:59789"/>
    </ligand>
</feature>
<evidence type="ECO:0000256" key="7">
    <source>
        <dbReference type="HAMAP-Rule" id="MF_01057"/>
    </source>
</evidence>
<dbReference type="PROSITE" id="PS51625">
    <property type="entry name" value="SAM_MT_TRMB"/>
    <property type="match status" value="1"/>
</dbReference>
<organism evidence="8 9">
    <name type="scientific">OM182 bacterium MED-G28</name>
    <dbReference type="NCBI Taxonomy" id="1986256"/>
    <lineage>
        <taxon>Bacteria</taxon>
        <taxon>Pseudomonadati</taxon>
        <taxon>Pseudomonadota</taxon>
        <taxon>Gammaproteobacteria</taxon>
        <taxon>OMG group</taxon>
        <taxon>OM182 clade</taxon>
    </lineage>
</organism>
<evidence type="ECO:0000313" key="9">
    <source>
        <dbReference type="Proteomes" id="UP000219329"/>
    </source>
</evidence>
<feature type="binding site" evidence="7">
    <location>
        <position position="142"/>
    </location>
    <ligand>
        <name>substrate</name>
    </ligand>
</feature>
<dbReference type="AlphaFoldDB" id="A0A2A5WE30"/>
<feature type="binding site" evidence="7">
    <location>
        <position position="115"/>
    </location>
    <ligand>
        <name>S-adenosyl-L-methionine</name>
        <dbReference type="ChEBI" id="CHEBI:59789"/>
    </ligand>
</feature>
<dbReference type="CDD" id="cd02440">
    <property type="entry name" value="AdoMet_MTases"/>
    <property type="match status" value="1"/>
</dbReference>
<comment type="catalytic activity">
    <reaction evidence="1 7">
        <text>guanosine(46) in tRNA + S-adenosyl-L-methionine = N(7)-methylguanosine(46) in tRNA + S-adenosyl-L-homocysteine</text>
        <dbReference type="Rhea" id="RHEA:42708"/>
        <dbReference type="Rhea" id="RHEA-COMP:10188"/>
        <dbReference type="Rhea" id="RHEA-COMP:10189"/>
        <dbReference type="ChEBI" id="CHEBI:57856"/>
        <dbReference type="ChEBI" id="CHEBI:59789"/>
        <dbReference type="ChEBI" id="CHEBI:74269"/>
        <dbReference type="ChEBI" id="CHEBI:74480"/>
        <dbReference type="EC" id="2.1.1.33"/>
    </reaction>
</comment>
<name>A0A2A5WE30_9GAMM</name>
<dbReference type="HAMAP" id="MF_01057">
    <property type="entry name" value="tRNA_methyltr_TrmB"/>
    <property type="match status" value="1"/>
</dbReference>
<evidence type="ECO:0000256" key="5">
    <source>
        <dbReference type="ARBA" id="ARBA00022691"/>
    </source>
</evidence>
<proteinExistence type="inferred from homology"/>
<protein>
    <recommendedName>
        <fullName evidence="7">tRNA (guanine-N(7)-)-methyltransferase</fullName>
        <ecNumber evidence="7">2.1.1.33</ecNumber>
    </recommendedName>
    <alternativeName>
        <fullName evidence="7">tRNA (guanine(46)-N(7))-methyltransferase</fullName>
    </alternativeName>
    <alternativeName>
        <fullName evidence="7">tRNA(m7G46)-methyltransferase</fullName>
    </alternativeName>
</protein>
<evidence type="ECO:0000256" key="2">
    <source>
        <dbReference type="ARBA" id="ARBA00003015"/>
    </source>
</evidence>
<keyword evidence="6 7" id="KW-0819">tRNA processing</keyword>
<dbReference type="PANTHER" id="PTHR23417">
    <property type="entry name" value="3-DEOXY-D-MANNO-OCTULOSONIC-ACID TRANSFERASE/TRNA GUANINE-N 7 - -METHYLTRANSFERASE"/>
    <property type="match status" value="1"/>
</dbReference>
<dbReference type="InterPro" id="IPR055361">
    <property type="entry name" value="tRNA_methyltr_TrmB_bact"/>
</dbReference>
<evidence type="ECO:0000256" key="1">
    <source>
        <dbReference type="ARBA" id="ARBA00000142"/>
    </source>
</evidence>
<accession>A0A2A5WE30</accession>
<reference evidence="8 9" key="1">
    <citation type="submission" date="2017-08" db="EMBL/GenBank/DDBJ databases">
        <title>Fine stratification of microbial communities through a metagenomic profile of the photic zone.</title>
        <authorList>
            <person name="Haro-Moreno J.M."/>
            <person name="Lopez-Perez M."/>
            <person name="De La Torre J."/>
            <person name="Picazo A."/>
            <person name="Camacho A."/>
            <person name="Rodriguez-Valera F."/>
        </authorList>
    </citation>
    <scope>NUCLEOTIDE SEQUENCE [LARGE SCALE GENOMIC DNA]</scope>
    <source>
        <strain evidence="8">MED-G28</strain>
    </source>
</reference>
<sequence>MASNSSDNKYRRPVRSYVIRSGRLTESQRKAITSYWADYVVEFLPQPLDLNSLFPQIAPVSLEIGFGMGSSLLTMAQQAPEKNFLGIEVHRPGIGKVLHEIENLGIKNLKLICQDAKEVIDENIPDSTIERILMLFPDPWPKKRHNKRRLVQPEFIEKLSTKLQPDGLLHLATDWQPYAEHMMEVLEANASLQNQNGAGNYSQSPERPRTKFEARGERLGHGVWDLLYRKSVA</sequence>
<dbReference type="Pfam" id="PF02390">
    <property type="entry name" value="Methyltransf_4"/>
    <property type="match status" value="1"/>
</dbReference>
<dbReference type="Gene3D" id="3.40.50.150">
    <property type="entry name" value="Vaccinia Virus protein VP39"/>
    <property type="match status" value="1"/>
</dbReference>
<feature type="binding site" evidence="7">
    <location>
        <position position="174"/>
    </location>
    <ligand>
        <name>substrate</name>
    </ligand>
</feature>